<dbReference type="Pfam" id="PF07963">
    <property type="entry name" value="N_methyl"/>
    <property type="match status" value="1"/>
</dbReference>
<organism evidence="2 3">
    <name type="scientific">Methylocella tundrae</name>
    <dbReference type="NCBI Taxonomy" id="227605"/>
    <lineage>
        <taxon>Bacteria</taxon>
        <taxon>Pseudomonadati</taxon>
        <taxon>Pseudomonadota</taxon>
        <taxon>Alphaproteobacteria</taxon>
        <taxon>Hyphomicrobiales</taxon>
        <taxon>Beijerinckiaceae</taxon>
        <taxon>Methylocella</taxon>
    </lineage>
</organism>
<accession>A0A4U8YXU8</accession>
<dbReference type="NCBIfam" id="TIGR02532">
    <property type="entry name" value="IV_pilin_GFxxxE"/>
    <property type="match status" value="1"/>
</dbReference>
<proteinExistence type="predicted"/>
<keyword evidence="1" id="KW-0812">Transmembrane</keyword>
<name>A0A4U8YXU8_METTU</name>
<evidence type="ECO:0000313" key="3">
    <source>
        <dbReference type="Proteomes" id="UP000294360"/>
    </source>
</evidence>
<keyword evidence="1" id="KW-0472">Membrane</keyword>
<dbReference type="AlphaFoldDB" id="A0A4U8YXU8"/>
<dbReference type="KEGG" id="mtun:MTUNDRAET4_1309"/>
<sequence length="141" mass="14720">MCKRRPSEARASAGGEAGFTLIEVLIALAVVAVCISAIGALMGTNIRAVHQIDQRLVAVSTLRKVETALPERSKLVAADLAGDASGGTWSVSASPFIDPSPPVAGKEPPNWVPEAIVVKVRSPSGSLVEVETLRLVPRTDK</sequence>
<evidence type="ECO:0000256" key="1">
    <source>
        <dbReference type="SAM" id="Phobius"/>
    </source>
</evidence>
<reference evidence="2 3" key="1">
    <citation type="submission" date="2019-03" db="EMBL/GenBank/DDBJ databases">
        <authorList>
            <person name="Kox A.R. M."/>
        </authorList>
    </citation>
    <scope>NUCLEOTIDE SEQUENCE [LARGE SCALE GENOMIC DNA]</scope>
    <source>
        <strain evidence="2">MTUNDRAET4 annotated genome</strain>
    </source>
</reference>
<protein>
    <submittedName>
        <fullName evidence="2">General secretion pathway protein I</fullName>
    </submittedName>
</protein>
<dbReference type="EMBL" id="LR536450">
    <property type="protein sequence ID" value="VFU08202.1"/>
    <property type="molecule type" value="Genomic_DNA"/>
</dbReference>
<gene>
    <name evidence="2" type="ORF">MTUNDRAET4_1309</name>
</gene>
<dbReference type="RefSeq" id="WP_166795876.1">
    <property type="nucleotide sequence ID" value="NZ_CP139089.1"/>
</dbReference>
<feature type="transmembrane region" description="Helical" evidence="1">
    <location>
        <begin position="21"/>
        <end position="42"/>
    </location>
</feature>
<dbReference type="InterPro" id="IPR012902">
    <property type="entry name" value="N_methyl_site"/>
</dbReference>
<keyword evidence="1" id="KW-1133">Transmembrane helix</keyword>
<evidence type="ECO:0000313" key="2">
    <source>
        <dbReference type="EMBL" id="VFU08202.1"/>
    </source>
</evidence>
<dbReference type="Proteomes" id="UP000294360">
    <property type="component" value="Chromosome"/>
</dbReference>